<dbReference type="EMBL" id="PGOL01000047">
    <property type="protein sequence ID" value="PKI78492.1"/>
    <property type="molecule type" value="Genomic_DNA"/>
</dbReference>
<proteinExistence type="predicted"/>
<reference evidence="4" key="1">
    <citation type="journal article" date="2017" name="Plant J.">
        <title>The pomegranate (Punica granatum L.) genome and the genomics of punicalagin biosynthesis.</title>
        <authorList>
            <person name="Qin G."/>
            <person name="Xu C."/>
            <person name="Ming R."/>
            <person name="Tang H."/>
            <person name="Guyot R."/>
            <person name="Kramer E.M."/>
            <person name="Hu Y."/>
            <person name="Yi X."/>
            <person name="Qi Y."/>
            <person name="Xu X."/>
            <person name="Gao Z."/>
            <person name="Pan H."/>
            <person name="Jian J."/>
            <person name="Tian Y."/>
            <person name="Yue Z."/>
            <person name="Xu Y."/>
        </authorList>
    </citation>
    <scope>NUCLEOTIDE SEQUENCE [LARGE SCALE GENOMIC DNA]</scope>
    <source>
        <strain evidence="4">cv. Dabenzi</strain>
    </source>
</reference>
<gene>
    <name evidence="2" type="ORF">CDL15_Pgr026218</name>
    <name evidence="3" type="ORF">CRG98_001132</name>
</gene>
<feature type="region of interest" description="Disordered" evidence="1">
    <location>
        <begin position="1"/>
        <end position="34"/>
    </location>
</feature>
<evidence type="ECO:0000313" key="4">
    <source>
        <dbReference type="Proteomes" id="UP000197138"/>
    </source>
</evidence>
<reference evidence="3 5" key="3">
    <citation type="submission" date="2017-11" db="EMBL/GenBank/DDBJ databases">
        <title>De-novo sequencing of pomegranate (Punica granatum L.) genome.</title>
        <authorList>
            <person name="Akparov Z."/>
            <person name="Amiraslanov A."/>
            <person name="Hajiyeva S."/>
            <person name="Abbasov M."/>
            <person name="Kaur K."/>
            <person name="Hamwieh A."/>
            <person name="Solovyev V."/>
            <person name="Salamov A."/>
            <person name="Braich B."/>
            <person name="Kosarev P."/>
            <person name="Mahmoud A."/>
            <person name="Hajiyev E."/>
            <person name="Babayeva S."/>
            <person name="Izzatullayeva V."/>
            <person name="Mammadov A."/>
            <person name="Mammadov A."/>
            <person name="Sharifova S."/>
            <person name="Ojaghi J."/>
            <person name="Eynullazada K."/>
            <person name="Bayramov B."/>
            <person name="Abdulazimova A."/>
            <person name="Shahmuradov I."/>
        </authorList>
    </citation>
    <scope>NUCLEOTIDE SEQUENCE [LARGE SCALE GENOMIC DNA]</scope>
    <source>
        <strain evidence="3">AG2017</strain>
        <strain evidence="5">cv. AG2017</strain>
        <tissue evidence="3">Leaf</tissue>
    </source>
</reference>
<dbReference type="AlphaFoldDB" id="A0A218VR77"/>
<dbReference type="Proteomes" id="UP000233551">
    <property type="component" value="Unassembled WGS sequence"/>
</dbReference>
<organism evidence="2 4">
    <name type="scientific">Punica granatum</name>
    <name type="common">Pomegranate</name>
    <dbReference type="NCBI Taxonomy" id="22663"/>
    <lineage>
        <taxon>Eukaryota</taxon>
        <taxon>Viridiplantae</taxon>
        <taxon>Streptophyta</taxon>
        <taxon>Embryophyta</taxon>
        <taxon>Tracheophyta</taxon>
        <taxon>Spermatophyta</taxon>
        <taxon>Magnoliopsida</taxon>
        <taxon>eudicotyledons</taxon>
        <taxon>Gunneridae</taxon>
        <taxon>Pentapetalae</taxon>
        <taxon>rosids</taxon>
        <taxon>malvids</taxon>
        <taxon>Myrtales</taxon>
        <taxon>Lythraceae</taxon>
        <taxon>Punica</taxon>
    </lineage>
</organism>
<sequence length="100" mass="10253">MGACSGELSTRRGRERAGTGAAGSSVAVSGPRASAGGCAQALVTSIRGRRTCGSVDVHACTQRDVRGARAQVHERVVTGAERVRELTSMRVCARAVTPSV</sequence>
<evidence type="ECO:0000313" key="2">
    <source>
        <dbReference type="EMBL" id="OWM63044.1"/>
    </source>
</evidence>
<comment type="caution">
    <text evidence="2">The sequence shown here is derived from an EMBL/GenBank/DDBJ whole genome shotgun (WGS) entry which is preliminary data.</text>
</comment>
<evidence type="ECO:0000256" key="1">
    <source>
        <dbReference type="SAM" id="MobiDB-lite"/>
    </source>
</evidence>
<accession>A0A218VR77</accession>
<evidence type="ECO:0000313" key="5">
    <source>
        <dbReference type="Proteomes" id="UP000233551"/>
    </source>
</evidence>
<feature type="compositionally biased region" description="Low complexity" evidence="1">
    <location>
        <begin position="18"/>
        <end position="34"/>
    </location>
</feature>
<keyword evidence="5" id="KW-1185">Reference proteome</keyword>
<protein>
    <submittedName>
        <fullName evidence="2">Uncharacterized protein</fullName>
    </submittedName>
</protein>
<dbReference type="Proteomes" id="UP000197138">
    <property type="component" value="Unassembled WGS sequence"/>
</dbReference>
<reference evidence="2" key="2">
    <citation type="submission" date="2017-06" db="EMBL/GenBank/DDBJ databases">
        <title>The pomegranate genome and the genomics of punicalagin biosynthesis.</title>
        <authorList>
            <person name="Xu C."/>
        </authorList>
    </citation>
    <scope>NUCLEOTIDE SEQUENCE [LARGE SCALE GENOMIC DNA]</scope>
    <source>
        <tissue evidence="2">Fresh leaf</tissue>
    </source>
</reference>
<evidence type="ECO:0000313" key="3">
    <source>
        <dbReference type="EMBL" id="PKI78492.1"/>
    </source>
</evidence>
<dbReference type="EMBL" id="MTKT01006318">
    <property type="protein sequence ID" value="OWM63044.1"/>
    <property type="molecule type" value="Genomic_DNA"/>
</dbReference>
<name>A0A218VR77_PUNGR</name>